<protein>
    <submittedName>
        <fullName evidence="2">Lantibiotic biosynthesis protein</fullName>
    </submittedName>
</protein>
<dbReference type="OrthoDB" id="3607295at2"/>
<reference evidence="2 3" key="1">
    <citation type="submission" date="2019-07" db="EMBL/GenBank/DDBJ databases">
        <title>complete genome sequencing of Ornithinimicrobium sp. H23M54.</title>
        <authorList>
            <person name="Bae J.-W."/>
            <person name="Lee S.-Y."/>
        </authorList>
    </citation>
    <scope>NUCLEOTIDE SEQUENCE [LARGE SCALE GENOMIC DNA]</scope>
    <source>
        <strain evidence="2 3">H23M54</strain>
    </source>
</reference>
<sequence length="359" mass="40707">MTTSTAPRALAALQEPPVAEDWIALHIFYSSNSNPLLEECVQPLVDTLREEGLIDGWFFIRYWMEGPHIRLRLHPTDPEDRAVVLARTRYAAETFIKSRPSLYKSDPSVLGTLYKDMFLMEYSEAEWEEKYGTDGSMPMQESNTIAEYPYEPEYVKYGGPHGVRLAEQHFEHSSDTVLRLVASTNLHVRNVMFGLALQLMAVSTLTFLPRPEDGVRFHEGYQTMWETTMLAKDSPTRDGFETNYQEMAAQLGERLSAVRTAIETGRPESLPGFLGDWAAHMAQTRDRVLAATDAGDLVFPERILEGDRVVTTDPEVTLRTMLVPFIHMTNNRLGVSIVEEVYLSHLLARYLETLLADVA</sequence>
<dbReference type="RefSeq" id="WP_143782003.1">
    <property type="nucleotide sequence ID" value="NZ_CP041616.1"/>
</dbReference>
<evidence type="ECO:0000313" key="2">
    <source>
        <dbReference type="EMBL" id="QDO87345.1"/>
    </source>
</evidence>
<evidence type="ECO:0000313" key="3">
    <source>
        <dbReference type="Proteomes" id="UP000315395"/>
    </source>
</evidence>
<feature type="domain" description="Thiopeptide-type bacteriocin biosynthesis" evidence="1">
    <location>
        <begin position="22"/>
        <end position="351"/>
    </location>
</feature>
<dbReference type="EMBL" id="CP041616">
    <property type="protein sequence ID" value="QDO87345.1"/>
    <property type="molecule type" value="Genomic_DNA"/>
</dbReference>
<dbReference type="Proteomes" id="UP000315395">
    <property type="component" value="Chromosome"/>
</dbReference>
<dbReference type="Pfam" id="PF14028">
    <property type="entry name" value="Lant_dehydr_C"/>
    <property type="match status" value="1"/>
</dbReference>
<name>A0A516G770_9MICO</name>
<evidence type="ECO:0000259" key="1">
    <source>
        <dbReference type="Pfam" id="PF14028"/>
    </source>
</evidence>
<dbReference type="NCBIfam" id="TIGR03891">
    <property type="entry name" value="thiopep_ocin"/>
    <property type="match status" value="1"/>
</dbReference>
<accession>A0A516G770</accession>
<gene>
    <name evidence="2" type="ORF">FNH13_02525</name>
</gene>
<dbReference type="KEGG" id="orz:FNH13_02525"/>
<dbReference type="InterPro" id="IPR023809">
    <property type="entry name" value="Thiopep_bacteriocin_synth_dom"/>
</dbReference>
<dbReference type="AlphaFoldDB" id="A0A516G770"/>
<proteinExistence type="predicted"/>
<organism evidence="2 3">
    <name type="scientific">Ornithinimicrobium ciconiae</name>
    <dbReference type="NCBI Taxonomy" id="2594265"/>
    <lineage>
        <taxon>Bacteria</taxon>
        <taxon>Bacillati</taxon>
        <taxon>Actinomycetota</taxon>
        <taxon>Actinomycetes</taxon>
        <taxon>Micrococcales</taxon>
        <taxon>Ornithinimicrobiaceae</taxon>
        <taxon>Ornithinimicrobium</taxon>
    </lineage>
</organism>
<keyword evidence="3" id="KW-1185">Reference proteome</keyword>